<dbReference type="Gramene" id="OGLUM02G11490.1">
    <property type="protein sequence ID" value="OGLUM02G11490.1"/>
    <property type="gene ID" value="OGLUM02G11490"/>
</dbReference>
<protein>
    <submittedName>
        <fullName evidence="2">Uncharacterized protein</fullName>
    </submittedName>
</protein>
<evidence type="ECO:0000256" key="1">
    <source>
        <dbReference type="SAM" id="MobiDB-lite"/>
    </source>
</evidence>
<dbReference type="Proteomes" id="UP000026961">
    <property type="component" value="Chromosome 2"/>
</dbReference>
<name>A0A0D9YQ72_9ORYZ</name>
<dbReference type="AlphaFoldDB" id="A0A0D9YQ72"/>
<evidence type="ECO:0000313" key="2">
    <source>
        <dbReference type="EnsemblPlants" id="OGLUM02G11490.1"/>
    </source>
</evidence>
<feature type="region of interest" description="Disordered" evidence="1">
    <location>
        <begin position="24"/>
        <end position="62"/>
    </location>
</feature>
<accession>A0A0D9YQ72</accession>
<reference evidence="2" key="2">
    <citation type="submission" date="2018-05" db="EMBL/GenBank/DDBJ databases">
        <title>OgluRS3 (Oryza glumaepatula Reference Sequence Version 3).</title>
        <authorList>
            <person name="Zhang J."/>
            <person name="Kudrna D."/>
            <person name="Lee S."/>
            <person name="Talag J."/>
            <person name="Welchert J."/>
            <person name="Wing R.A."/>
        </authorList>
    </citation>
    <scope>NUCLEOTIDE SEQUENCE [LARGE SCALE GENOMIC DNA]</scope>
</reference>
<reference evidence="2" key="1">
    <citation type="submission" date="2015-04" db="UniProtKB">
        <authorList>
            <consortium name="EnsemblPlants"/>
        </authorList>
    </citation>
    <scope>IDENTIFICATION</scope>
</reference>
<evidence type="ECO:0000313" key="3">
    <source>
        <dbReference type="Proteomes" id="UP000026961"/>
    </source>
</evidence>
<dbReference type="EnsemblPlants" id="OGLUM02G11490.1">
    <property type="protein sequence ID" value="OGLUM02G11490.1"/>
    <property type="gene ID" value="OGLUM02G11490"/>
</dbReference>
<organism evidence="2">
    <name type="scientific">Oryza glumipatula</name>
    <dbReference type="NCBI Taxonomy" id="40148"/>
    <lineage>
        <taxon>Eukaryota</taxon>
        <taxon>Viridiplantae</taxon>
        <taxon>Streptophyta</taxon>
        <taxon>Embryophyta</taxon>
        <taxon>Tracheophyta</taxon>
        <taxon>Spermatophyta</taxon>
        <taxon>Magnoliopsida</taxon>
        <taxon>Liliopsida</taxon>
        <taxon>Poales</taxon>
        <taxon>Poaceae</taxon>
        <taxon>BOP clade</taxon>
        <taxon>Oryzoideae</taxon>
        <taxon>Oryzeae</taxon>
        <taxon>Oryzinae</taxon>
        <taxon>Oryza</taxon>
    </lineage>
</organism>
<proteinExistence type="predicted"/>
<sequence length="62" mass="6913">MYIISPRVHSPPLIVQNLWPATCRHAPEDPATLTRSPPPVHTGRDSTALQSPPRMRLARSHP</sequence>
<keyword evidence="3" id="KW-1185">Reference proteome</keyword>
<dbReference type="HOGENOM" id="CLU_2907755_0_0_1"/>